<organism evidence="1 2">
    <name type="scientific">Kribbella sandramycini</name>
    <dbReference type="NCBI Taxonomy" id="60450"/>
    <lineage>
        <taxon>Bacteria</taxon>
        <taxon>Bacillati</taxon>
        <taxon>Actinomycetota</taxon>
        <taxon>Actinomycetes</taxon>
        <taxon>Propionibacteriales</taxon>
        <taxon>Kribbellaceae</taxon>
        <taxon>Kribbella</taxon>
    </lineage>
</organism>
<evidence type="ECO:0000313" key="1">
    <source>
        <dbReference type="EMBL" id="MBB6568822.1"/>
    </source>
</evidence>
<sequence>MTESPGGGSMYVPAFSMKQRITLMANKYELIATNPDGSDGQLLAFAQQKRMAFKEEVTFYTDDAKTQVVFSFKARKRIDLGAGYDVFDAAGQPIGWFKKEFGKSLLRSSWLLSGNGLDAAGTERSAGIAILRRVWDFVPFIGEIPLPFIFHFDFTDRADGRPILSVERKMSIRDRYRVSVQDQRLDFRVAAAMTVALDALQSR</sequence>
<protein>
    <submittedName>
        <fullName evidence="1">Uncharacterized protein YxjI</fullName>
    </submittedName>
</protein>
<evidence type="ECO:0000313" key="2">
    <source>
        <dbReference type="Proteomes" id="UP000553957"/>
    </source>
</evidence>
<proteinExistence type="predicted"/>
<gene>
    <name evidence="1" type="ORF">HNR71_004459</name>
</gene>
<dbReference type="EMBL" id="JACHKF010000001">
    <property type="protein sequence ID" value="MBB6568822.1"/>
    <property type="molecule type" value="Genomic_DNA"/>
</dbReference>
<dbReference type="Proteomes" id="UP000553957">
    <property type="component" value="Unassembled WGS sequence"/>
</dbReference>
<dbReference type="Pfam" id="PF04525">
    <property type="entry name" value="LOR"/>
    <property type="match status" value="1"/>
</dbReference>
<dbReference type="RefSeq" id="WP_238355879.1">
    <property type="nucleotide sequence ID" value="NZ_BAAAGT010000019.1"/>
</dbReference>
<accession>A0A841SIK5</accession>
<name>A0A841SIK5_9ACTN</name>
<reference evidence="1 2" key="1">
    <citation type="submission" date="2020-08" db="EMBL/GenBank/DDBJ databases">
        <title>Sequencing the genomes of 1000 actinobacteria strains.</title>
        <authorList>
            <person name="Klenk H.-P."/>
        </authorList>
    </citation>
    <scope>NUCLEOTIDE SEQUENCE [LARGE SCALE GENOMIC DNA]</scope>
    <source>
        <strain evidence="1 2">DSM 15626</strain>
    </source>
</reference>
<dbReference type="InterPro" id="IPR007612">
    <property type="entry name" value="LOR"/>
</dbReference>
<dbReference type="AlphaFoldDB" id="A0A841SIK5"/>
<comment type="caution">
    <text evidence="1">The sequence shown here is derived from an EMBL/GenBank/DDBJ whole genome shotgun (WGS) entry which is preliminary data.</text>
</comment>